<organism evidence="1 2">
    <name type="scientific">Hibiscus sabdariffa</name>
    <name type="common">roselle</name>
    <dbReference type="NCBI Taxonomy" id="183260"/>
    <lineage>
        <taxon>Eukaryota</taxon>
        <taxon>Viridiplantae</taxon>
        <taxon>Streptophyta</taxon>
        <taxon>Embryophyta</taxon>
        <taxon>Tracheophyta</taxon>
        <taxon>Spermatophyta</taxon>
        <taxon>Magnoliopsida</taxon>
        <taxon>eudicotyledons</taxon>
        <taxon>Gunneridae</taxon>
        <taxon>Pentapetalae</taxon>
        <taxon>rosids</taxon>
        <taxon>malvids</taxon>
        <taxon>Malvales</taxon>
        <taxon>Malvaceae</taxon>
        <taxon>Malvoideae</taxon>
        <taxon>Hibiscus</taxon>
    </lineage>
</organism>
<proteinExistence type="predicted"/>
<reference evidence="1 2" key="1">
    <citation type="journal article" date="2024" name="G3 (Bethesda)">
        <title>Genome assembly of Hibiscus sabdariffa L. provides insights into metabolisms of medicinal natural products.</title>
        <authorList>
            <person name="Kim T."/>
        </authorList>
    </citation>
    <scope>NUCLEOTIDE SEQUENCE [LARGE SCALE GENOMIC DNA]</scope>
    <source>
        <strain evidence="1">TK-2024</strain>
        <tissue evidence="1">Old leaves</tissue>
    </source>
</reference>
<protein>
    <submittedName>
        <fullName evidence="1">Uncharacterized protein</fullName>
    </submittedName>
</protein>
<keyword evidence="2" id="KW-1185">Reference proteome</keyword>
<evidence type="ECO:0000313" key="2">
    <source>
        <dbReference type="Proteomes" id="UP001472677"/>
    </source>
</evidence>
<dbReference type="Proteomes" id="UP001472677">
    <property type="component" value="Unassembled WGS sequence"/>
</dbReference>
<comment type="caution">
    <text evidence="1">The sequence shown here is derived from an EMBL/GenBank/DDBJ whole genome shotgun (WGS) entry which is preliminary data.</text>
</comment>
<evidence type="ECO:0000313" key="1">
    <source>
        <dbReference type="EMBL" id="KAK8513936.1"/>
    </source>
</evidence>
<name>A0ABR2C3H8_9ROSI</name>
<gene>
    <name evidence="1" type="ORF">V6N12_037302</name>
</gene>
<sequence>MKSHVGGCSVVNRWLKGCMQRVGDGSATWLLPHWQFPPSMLLPLASSLQRDLSPSFLPNLDNHGASWWVVASVHRVVVGS</sequence>
<dbReference type="EMBL" id="JBBPBM010000068">
    <property type="protein sequence ID" value="KAK8513936.1"/>
    <property type="molecule type" value="Genomic_DNA"/>
</dbReference>
<accession>A0ABR2C3H8</accession>